<sequence>MATTVKIQNLRMYVVVLSFSLRHRALDHQFLSFDCLSLRLADTPCNLKPVNLNPPTPFESL</sequence>
<evidence type="ECO:0000313" key="1">
    <source>
        <dbReference type="EMBL" id="PQP98477.1"/>
    </source>
</evidence>
<name>A0A314Y3H0_PRUYE</name>
<organism evidence="1 2">
    <name type="scientific">Prunus yedoensis var. nudiflora</name>
    <dbReference type="NCBI Taxonomy" id="2094558"/>
    <lineage>
        <taxon>Eukaryota</taxon>
        <taxon>Viridiplantae</taxon>
        <taxon>Streptophyta</taxon>
        <taxon>Embryophyta</taxon>
        <taxon>Tracheophyta</taxon>
        <taxon>Spermatophyta</taxon>
        <taxon>Magnoliopsida</taxon>
        <taxon>eudicotyledons</taxon>
        <taxon>Gunneridae</taxon>
        <taxon>Pentapetalae</taxon>
        <taxon>rosids</taxon>
        <taxon>fabids</taxon>
        <taxon>Rosales</taxon>
        <taxon>Rosaceae</taxon>
        <taxon>Amygdaloideae</taxon>
        <taxon>Amygdaleae</taxon>
        <taxon>Prunus</taxon>
    </lineage>
</organism>
<protein>
    <submittedName>
        <fullName evidence="1">Uncharacterized protein</fullName>
    </submittedName>
</protein>
<keyword evidence="2" id="KW-1185">Reference proteome</keyword>
<comment type="caution">
    <text evidence="1">The sequence shown here is derived from an EMBL/GenBank/DDBJ whole genome shotgun (WGS) entry which is preliminary data.</text>
</comment>
<accession>A0A314Y3H0</accession>
<reference evidence="1 2" key="1">
    <citation type="submission" date="2018-02" db="EMBL/GenBank/DDBJ databases">
        <title>Draft genome of wild Prunus yedoensis var. nudiflora.</title>
        <authorList>
            <person name="Baek S."/>
            <person name="Kim J.-H."/>
            <person name="Choi K."/>
            <person name="Kim G.-B."/>
            <person name="Cho A."/>
            <person name="Jang H."/>
            <person name="Shin C.-H."/>
            <person name="Yu H.-J."/>
            <person name="Mun J.-H."/>
        </authorList>
    </citation>
    <scope>NUCLEOTIDE SEQUENCE [LARGE SCALE GENOMIC DNA]</scope>
    <source>
        <strain evidence="2">cv. Jeju island</strain>
        <tissue evidence="1">Leaf</tissue>
    </source>
</reference>
<dbReference type="AlphaFoldDB" id="A0A314Y3H0"/>
<proteinExistence type="predicted"/>
<dbReference type="EMBL" id="PJQY01001894">
    <property type="protein sequence ID" value="PQP98477.1"/>
    <property type="molecule type" value="Genomic_DNA"/>
</dbReference>
<evidence type="ECO:0000313" key="2">
    <source>
        <dbReference type="Proteomes" id="UP000250321"/>
    </source>
</evidence>
<gene>
    <name evidence="1" type="ORF">Pyn_34864</name>
</gene>
<dbReference type="Proteomes" id="UP000250321">
    <property type="component" value="Unassembled WGS sequence"/>
</dbReference>